<evidence type="ECO:0000256" key="4">
    <source>
        <dbReference type="ARBA" id="ARBA00023172"/>
    </source>
</evidence>
<evidence type="ECO:0000256" key="3">
    <source>
        <dbReference type="ARBA" id="ARBA00022763"/>
    </source>
</evidence>
<dbReference type="AlphaFoldDB" id="A0A2M8EUG4"/>
<keyword evidence="5 7" id="KW-0234">DNA repair</keyword>
<evidence type="ECO:0000313" key="9">
    <source>
        <dbReference type="EMBL" id="PJC28761.1"/>
    </source>
</evidence>
<dbReference type="HAMAP" id="MF_00201">
    <property type="entry name" value="RecO"/>
    <property type="match status" value="1"/>
</dbReference>
<dbReference type="SUPFAM" id="SSF57863">
    <property type="entry name" value="ArfGap/RecO-like zinc finger"/>
    <property type="match status" value="1"/>
</dbReference>
<evidence type="ECO:0000313" key="10">
    <source>
        <dbReference type="Proteomes" id="UP000230885"/>
    </source>
</evidence>
<dbReference type="SUPFAM" id="SSF50249">
    <property type="entry name" value="Nucleic acid-binding proteins"/>
    <property type="match status" value="1"/>
</dbReference>
<dbReference type="NCBIfam" id="TIGR00613">
    <property type="entry name" value="reco"/>
    <property type="match status" value="1"/>
</dbReference>
<evidence type="ECO:0000256" key="6">
    <source>
        <dbReference type="ARBA" id="ARBA00033409"/>
    </source>
</evidence>
<sequence>MSITYKSEGIVLKRINFGEADKIITVYSKRYGKLTLLAKGIRRMTSRKRGNLEVFNQVIFFAAKGKGMDIITETELVESFSSLRGNLHKVACAYQLCEMVDKLTVEESEQDGVFELLSDNLKKLNNLSLENYSFFLGNFGLNLLKLLGFWPHDKPVPKDFRTSLFVEEIIEKELKAKNFLARI</sequence>
<dbReference type="PANTHER" id="PTHR33991">
    <property type="entry name" value="DNA REPAIR PROTEIN RECO"/>
    <property type="match status" value="1"/>
</dbReference>
<dbReference type="InterPro" id="IPR022572">
    <property type="entry name" value="DNA_rep/recomb_RecO_N"/>
</dbReference>
<dbReference type="EMBL" id="PFSE01000045">
    <property type="protein sequence ID" value="PJC28761.1"/>
    <property type="molecule type" value="Genomic_DNA"/>
</dbReference>
<feature type="domain" description="DNA replication/recombination mediator RecO N-terminal" evidence="8">
    <location>
        <begin position="1"/>
        <end position="80"/>
    </location>
</feature>
<comment type="caution">
    <text evidence="9">The sequence shown here is derived from an EMBL/GenBank/DDBJ whole genome shotgun (WGS) entry which is preliminary data.</text>
</comment>
<gene>
    <name evidence="7 9" type="primary">recO</name>
    <name evidence="9" type="ORF">CO053_02885</name>
</gene>
<dbReference type="Pfam" id="PF02565">
    <property type="entry name" value="RecO_C"/>
    <property type="match status" value="1"/>
</dbReference>
<dbReference type="InterPro" id="IPR003717">
    <property type="entry name" value="RecO"/>
</dbReference>
<accession>A0A2M8EUG4</accession>
<organism evidence="9 10">
    <name type="scientific">Candidatus Shapirobacteria bacterium CG_4_9_14_0_2_um_filter_40_11</name>
    <dbReference type="NCBI Taxonomy" id="1974876"/>
    <lineage>
        <taxon>Bacteria</taxon>
        <taxon>Candidatus Shapironibacteriota</taxon>
    </lineage>
</organism>
<evidence type="ECO:0000256" key="2">
    <source>
        <dbReference type="ARBA" id="ARBA00021310"/>
    </source>
</evidence>
<name>A0A2M8EUG4_9BACT</name>
<evidence type="ECO:0000256" key="1">
    <source>
        <dbReference type="ARBA" id="ARBA00007452"/>
    </source>
</evidence>
<dbReference type="InterPro" id="IPR012340">
    <property type="entry name" value="NA-bd_OB-fold"/>
</dbReference>
<evidence type="ECO:0000256" key="5">
    <source>
        <dbReference type="ARBA" id="ARBA00023204"/>
    </source>
</evidence>
<dbReference type="Gene3D" id="1.20.1440.120">
    <property type="entry name" value="Recombination protein O, C-terminal domain"/>
    <property type="match status" value="1"/>
</dbReference>
<dbReference type="GO" id="GO:0006302">
    <property type="term" value="P:double-strand break repair"/>
    <property type="evidence" value="ECO:0007669"/>
    <property type="project" value="TreeGrafter"/>
</dbReference>
<dbReference type="Proteomes" id="UP000230885">
    <property type="component" value="Unassembled WGS sequence"/>
</dbReference>
<dbReference type="PANTHER" id="PTHR33991:SF1">
    <property type="entry name" value="DNA REPAIR PROTEIN RECO"/>
    <property type="match status" value="1"/>
</dbReference>
<keyword evidence="3 7" id="KW-0227">DNA damage</keyword>
<dbReference type="GO" id="GO:0006310">
    <property type="term" value="P:DNA recombination"/>
    <property type="evidence" value="ECO:0007669"/>
    <property type="project" value="UniProtKB-UniRule"/>
</dbReference>
<evidence type="ECO:0000256" key="7">
    <source>
        <dbReference type="HAMAP-Rule" id="MF_00201"/>
    </source>
</evidence>
<protein>
    <recommendedName>
        <fullName evidence="2 7">DNA repair protein RecO</fullName>
    </recommendedName>
    <alternativeName>
        <fullName evidence="6 7">Recombination protein O</fullName>
    </alternativeName>
</protein>
<evidence type="ECO:0000259" key="8">
    <source>
        <dbReference type="Pfam" id="PF11967"/>
    </source>
</evidence>
<dbReference type="InterPro" id="IPR037278">
    <property type="entry name" value="ARFGAP/RecO"/>
</dbReference>
<dbReference type="InterPro" id="IPR042242">
    <property type="entry name" value="RecO_C"/>
</dbReference>
<dbReference type="Pfam" id="PF11967">
    <property type="entry name" value="RecO_N"/>
    <property type="match status" value="1"/>
</dbReference>
<proteinExistence type="inferred from homology"/>
<comment type="function">
    <text evidence="7">Involved in DNA repair and RecF pathway recombination.</text>
</comment>
<comment type="similarity">
    <text evidence="1 7">Belongs to the RecO family.</text>
</comment>
<reference evidence="10" key="1">
    <citation type="submission" date="2017-09" db="EMBL/GenBank/DDBJ databases">
        <title>Depth-based differentiation of microbial function through sediment-hosted aquifers and enrichment of novel symbionts in the deep terrestrial subsurface.</title>
        <authorList>
            <person name="Probst A.J."/>
            <person name="Ladd B."/>
            <person name="Jarett J.K."/>
            <person name="Geller-Mcgrath D.E."/>
            <person name="Sieber C.M.K."/>
            <person name="Emerson J.B."/>
            <person name="Anantharaman K."/>
            <person name="Thomas B.C."/>
            <person name="Malmstrom R."/>
            <person name="Stieglmeier M."/>
            <person name="Klingl A."/>
            <person name="Woyke T."/>
            <person name="Ryan C.M."/>
            <person name="Banfield J.F."/>
        </authorList>
    </citation>
    <scope>NUCLEOTIDE SEQUENCE [LARGE SCALE GENOMIC DNA]</scope>
</reference>
<dbReference type="GO" id="GO:0043590">
    <property type="term" value="C:bacterial nucleoid"/>
    <property type="evidence" value="ECO:0007669"/>
    <property type="project" value="TreeGrafter"/>
</dbReference>
<keyword evidence="4 7" id="KW-0233">DNA recombination</keyword>
<dbReference type="Gene3D" id="2.40.50.140">
    <property type="entry name" value="Nucleic acid-binding proteins"/>
    <property type="match status" value="1"/>
</dbReference>